<comment type="caution">
    <text evidence="6">The sequence shown here is derived from an EMBL/GenBank/DDBJ whole genome shotgun (WGS) entry which is preliminary data.</text>
</comment>
<dbReference type="SUPFAM" id="SSF49373">
    <property type="entry name" value="Invasin/intimin cell-adhesion fragments"/>
    <property type="match status" value="5"/>
</dbReference>
<evidence type="ECO:0000313" key="6">
    <source>
        <dbReference type="EMBL" id="THT97697.1"/>
    </source>
</evidence>
<dbReference type="EMBL" id="STFG01000026">
    <property type="protein sequence ID" value="THT97697.1"/>
    <property type="molecule type" value="Genomic_DNA"/>
</dbReference>
<evidence type="ECO:0000256" key="3">
    <source>
        <dbReference type="ARBA" id="ARBA00022525"/>
    </source>
</evidence>
<comment type="subcellular location">
    <subcellularLocation>
        <location evidence="1">Secreted</location>
    </subcellularLocation>
</comment>
<feature type="domain" description="Big-1" evidence="5">
    <location>
        <begin position="1320"/>
        <end position="1418"/>
    </location>
</feature>
<dbReference type="RefSeq" id="WP_136574679.1">
    <property type="nucleotide sequence ID" value="NZ_STFG01000026.1"/>
</dbReference>
<name>A0A4S8ESD3_9BURK</name>
<evidence type="ECO:0000256" key="1">
    <source>
        <dbReference type="ARBA" id="ARBA00004613"/>
    </source>
</evidence>
<dbReference type="SMART" id="SM00634">
    <property type="entry name" value="BID_1"/>
    <property type="match status" value="5"/>
</dbReference>
<dbReference type="InterPro" id="IPR008964">
    <property type="entry name" value="Invasin/intimin_cell_adhesion"/>
</dbReference>
<reference evidence="6 7" key="1">
    <citation type="journal article" date="2015" name="Antonie Van Leeuwenhoek">
        <title>Lampropedia puyangensis sp. nov., isolated from symptomatic bark of Populus ? euramericana canker and emended description of Lampropedia hyalina (Ehrenberg 1832) Lee et al. 2004.</title>
        <authorList>
            <person name="Li Y."/>
            <person name="Wang T."/>
            <person name="Piao C.G."/>
            <person name="Wang L.F."/>
            <person name="Tian G.Z."/>
            <person name="Zhu T.H."/>
            <person name="Guo M.W."/>
        </authorList>
    </citation>
    <scope>NUCLEOTIDE SEQUENCE [LARGE SCALE GENOMIC DNA]</scope>
    <source>
        <strain evidence="6 7">2-bin</strain>
    </source>
</reference>
<dbReference type="InterPro" id="IPR001434">
    <property type="entry name" value="OmcB-like_DUF11"/>
</dbReference>
<accession>A0A4S8ESD3</accession>
<dbReference type="Pfam" id="PF17210">
    <property type="entry name" value="SdrD_B"/>
    <property type="match status" value="1"/>
</dbReference>
<feature type="domain" description="Big-1" evidence="5">
    <location>
        <begin position="1100"/>
        <end position="1196"/>
    </location>
</feature>
<evidence type="ECO:0000313" key="7">
    <source>
        <dbReference type="Proteomes" id="UP000308917"/>
    </source>
</evidence>
<dbReference type="OrthoDB" id="8612880at2"/>
<feature type="domain" description="Big-1" evidence="5">
    <location>
        <begin position="1539"/>
        <end position="1636"/>
    </location>
</feature>
<feature type="domain" description="Big-1" evidence="5">
    <location>
        <begin position="1198"/>
        <end position="1305"/>
    </location>
</feature>
<keyword evidence="3" id="KW-0964">Secreted</keyword>
<dbReference type="Pfam" id="PF01345">
    <property type="entry name" value="DUF11"/>
    <property type="match status" value="1"/>
</dbReference>
<comment type="similarity">
    <text evidence="2">Belongs to the intimin/invasin family.</text>
</comment>
<protein>
    <submittedName>
        <fullName evidence="6">DUF11 domain-containing protein</fullName>
    </submittedName>
</protein>
<evidence type="ECO:0000256" key="4">
    <source>
        <dbReference type="ARBA" id="ARBA00022729"/>
    </source>
</evidence>
<keyword evidence="7" id="KW-1185">Reference proteome</keyword>
<evidence type="ECO:0000259" key="5">
    <source>
        <dbReference type="SMART" id="SM00634"/>
    </source>
</evidence>
<dbReference type="InterPro" id="IPR013783">
    <property type="entry name" value="Ig-like_fold"/>
</dbReference>
<keyword evidence="4" id="KW-0732">Signal</keyword>
<dbReference type="InterPro" id="IPR033764">
    <property type="entry name" value="Sdr_B"/>
</dbReference>
<dbReference type="NCBIfam" id="NF041766">
    <property type="entry name" value="choice_anch_U"/>
    <property type="match status" value="1"/>
</dbReference>
<sequence>MRDEGVFLKHRMWQRFAWMLFVFFAFWQLCGVALAQAADAVCAEVKIVIEQKLSLERQAFDARMIITNGLTDQKLENVSIELLFFDENNTPINATTDPNAVGSPFFFRTDRVEGVNSLTAGTINEKAVADINWLIIPSAGTGGDQSQGKVYYIGAKLTYTIEGKTETVEVTPEFIVVRPQPLLELDYFLPRDVHGDDPFTAPVEPPEPFTLGVRVKNVGAGVSYKTHIESAQPKIVENDQGLLVGFEILGGFVGDQPAGKSLLLNFGDVDGGTAATGRWNMVTTLSGKFVEFDASFTHADSLGGAVTSLLSAVRTHTLVSDVLVDLAGRDQIRDFLARDGSVLRVYESDGNDTEVLDQSDRASLSSQGATSALSFPPVANGFAYARVPDPSRGSQAIGAVRRSDGYILPPENAWLSKERDDNLQWHYYINIFDANTTGQYQLGFAQSEFAQITGSVYRDVNGNGVRDEGEPAMGGAPVVLTGVETTTGQNVQTTAHTEADGSFQFVNLKPGTYHLAADVQAGFIDGVALAGSAGGQAMPGVISGIALTAGMSATNYQFAKTTVGSNGTDAADLAIALSVSLDNAKVGDTVTLTIAASNQGPANAQATAVSVGLPVNLKVTGSQASIGSFSGSSWSIGSFAADSQAQLTLELEVTAKDPQNATMTASIGSSTRDPITTNNSRTISIAVEQGDAVKAAQHLWQGTRVLLYVGCTSNAVDCPQLQISSAQEALSDVAESITTVTTEQALRVALRSGAHSVIWLHGSVQGLSADMLTEIQAAAVRGVSVMLDGSANDESIASAGLWAPGLGAVYAGDTSNVRIDGQAIAIVGASRPVQVSNDTQTHLLFADDNVAVAQTALGQGQVWIAGFDVLGSNLSQALLKAFLQEQITEAIAPKIVDPMLAGSRVSLVSEVTNLSADDVVLDLTTQLGNSLKLLQAQPAATTSDNDKALWRQSLAAQSAPKNVIAELQLPEQTQAIVVQSALVNSGTQTAVQSWQFPVRVIDQAEAQSHALSIIAGITNAPSSQQAALDAIADLLAQAQQALNSQDHDAALDALLDAFTLSQNLQGVSQQAVLQQAISRWLGLAAVHWSDGQGPGASELSIAVFAGSGQSTHVSSEFGQVLMAKVSDEEGLPVAGVLVNFVLPAAGPSATFAGGALQATAHTDAQGIASSPVLTANAQVGSFTAQALTDQAVAPVEFALTNLAISAPYILLQPQVGDGQTTTVNTKFAQALQVLVTDANGQALADRAVVFSLPASGASALFAGDLATVTVQTNTQGLATSPLMVANATAGSWTATASTAGAQQAVEFGFTNVPVATPVWTLQVITGHGQSTPVNTAYAEALRVRVVDAQGLPVSGQLVSFAAPDSGASVVFGGSQTTAQVSTDAQGYAQAPQMQANASVGNFVVNASTVNAQAPVQFSLENTAVATPRLNVQMVSGFEQTATIESAFAQGLRVRVTDAAGLPVEGVHVHFEAPTSGASALFGSNHYEQEVTTNAQGEATSAVPIANATAGQYVVFARVANGVQAATFTLSNVPVSVPVIVLQSQAGDGQTATVNTGFAQALQVLVTDANGQALADRAVVFSLPVSGASALFAGNLTTVTVQTNTQGLASSPLMVANPVAGSWTATASTAGAQQTVQFGLTNSAIPSADNRLFTGATPTGTGIVKSSIVGGGAQCRFNPENTAIKRPEGVVPILQMLLFPHGVFDFELIGCDPGSTVTVTTEWPNLLNITGYLKYGPTPTSRGRSIWYPPQNLKIVGRAISFTITDGGWGDDDLTANGIIRDPGGPVIQTGPLPAPETPVQVPVNTKLGLLLLALAMLFGAKRVQRAGFWRAAQR</sequence>
<evidence type="ECO:0000256" key="2">
    <source>
        <dbReference type="ARBA" id="ARBA00010116"/>
    </source>
</evidence>
<dbReference type="InterPro" id="IPR003344">
    <property type="entry name" value="Big_1_dom"/>
</dbReference>
<dbReference type="Proteomes" id="UP000308917">
    <property type="component" value="Unassembled WGS sequence"/>
</dbReference>
<dbReference type="InterPro" id="IPR053784">
    <property type="entry name" value="Choice_anch_U_dom"/>
</dbReference>
<dbReference type="SUPFAM" id="SSF117074">
    <property type="entry name" value="Hypothetical protein PA1324"/>
    <property type="match status" value="1"/>
</dbReference>
<dbReference type="GO" id="GO:0005576">
    <property type="term" value="C:extracellular region"/>
    <property type="evidence" value="ECO:0007669"/>
    <property type="project" value="UniProtKB-SubCell"/>
</dbReference>
<gene>
    <name evidence="6" type="ORF">E9531_15480</name>
</gene>
<dbReference type="Gene3D" id="2.60.40.10">
    <property type="entry name" value="Immunoglobulins"/>
    <property type="match status" value="6"/>
</dbReference>
<proteinExistence type="inferred from homology"/>
<feature type="domain" description="Big-1" evidence="5">
    <location>
        <begin position="1435"/>
        <end position="1528"/>
    </location>
</feature>
<organism evidence="6 7">
    <name type="scientific">Lampropedia puyangensis</name>
    <dbReference type="NCBI Taxonomy" id="1330072"/>
    <lineage>
        <taxon>Bacteria</taxon>
        <taxon>Pseudomonadati</taxon>
        <taxon>Pseudomonadota</taxon>
        <taxon>Betaproteobacteria</taxon>
        <taxon>Burkholderiales</taxon>
        <taxon>Comamonadaceae</taxon>
        <taxon>Lampropedia</taxon>
    </lineage>
</organism>